<dbReference type="GO" id="GO:0102266">
    <property type="term" value="F:tRNA-dihydrouridine20a synthase activity"/>
    <property type="evidence" value="ECO:0007669"/>
    <property type="project" value="RHEA"/>
</dbReference>
<dbReference type="OrthoDB" id="9783413at2"/>
<keyword evidence="7 9" id="KW-0694">RNA-binding</keyword>
<keyword evidence="12" id="KW-0547">Nucleotide-binding</keyword>
<dbReference type="CDD" id="cd02801">
    <property type="entry name" value="DUS_like_FMN"/>
    <property type="match status" value="1"/>
</dbReference>
<feature type="binding site" evidence="9 12">
    <location>
        <begin position="248"/>
        <end position="249"/>
    </location>
    <ligand>
        <name>FMN</name>
        <dbReference type="ChEBI" id="CHEBI:58210"/>
    </ligand>
</feature>
<evidence type="ECO:0000256" key="4">
    <source>
        <dbReference type="ARBA" id="ARBA00022643"/>
    </source>
</evidence>
<reference evidence="14 15" key="1">
    <citation type="submission" date="2018-03" db="EMBL/GenBank/DDBJ databases">
        <title>Genomic Encyclopedia of Archaeal and Bacterial Type Strains, Phase II (KMG-II): from individual species to whole genera.</title>
        <authorList>
            <person name="Goeker M."/>
        </authorList>
    </citation>
    <scope>NUCLEOTIDE SEQUENCE [LARGE SCALE GENOMIC DNA]</scope>
    <source>
        <strain evidence="14 15">DSM 17586</strain>
    </source>
</reference>
<evidence type="ECO:0000313" key="15">
    <source>
        <dbReference type="Proteomes" id="UP000242133"/>
    </source>
</evidence>
<evidence type="ECO:0000256" key="8">
    <source>
        <dbReference type="ARBA" id="ARBA00023002"/>
    </source>
</evidence>
<feature type="binding site" evidence="9 12">
    <location>
        <begin position="32"/>
        <end position="34"/>
    </location>
    <ligand>
        <name>FMN</name>
        <dbReference type="ChEBI" id="CHEBI:58210"/>
    </ligand>
</feature>
<dbReference type="HAMAP" id="MF_02041">
    <property type="entry name" value="DusA_subfam"/>
    <property type="match status" value="1"/>
</dbReference>
<comment type="caution">
    <text evidence="9">Lacks conserved residue(s) required for the propagation of feature annotation.</text>
</comment>
<feature type="binding site" evidence="9 12">
    <location>
        <position position="154"/>
    </location>
    <ligand>
        <name>FMN</name>
        <dbReference type="ChEBI" id="CHEBI:58210"/>
    </ligand>
</feature>
<dbReference type="RefSeq" id="WP_106592056.1">
    <property type="nucleotide sequence ID" value="NZ_PYGI01000013.1"/>
</dbReference>
<feature type="binding site" evidence="9 12">
    <location>
        <position position="85"/>
    </location>
    <ligand>
        <name>FMN</name>
        <dbReference type="ChEBI" id="CHEBI:58210"/>
    </ligand>
</feature>
<comment type="similarity">
    <text evidence="10">Belongs to the dus family.</text>
</comment>
<comment type="cofactor">
    <cofactor evidence="1 9 10 12">
        <name>FMN</name>
        <dbReference type="ChEBI" id="CHEBI:58210"/>
    </cofactor>
</comment>
<evidence type="ECO:0000313" key="14">
    <source>
        <dbReference type="EMBL" id="PSL13276.1"/>
    </source>
</evidence>
<dbReference type="NCBIfam" id="NF008774">
    <property type="entry name" value="PRK11815.1"/>
    <property type="match status" value="1"/>
</dbReference>
<evidence type="ECO:0000256" key="5">
    <source>
        <dbReference type="ARBA" id="ARBA00022694"/>
    </source>
</evidence>
<dbReference type="PIRSF" id="PIRSF006621">
    <property type="entry name" value="Dus"/>
    <property type="match status" value="1"/>
</dbReference>
<feature type="binding site" evidence="9 12">
    <location>
        <position position="186"/>
    </location>
    <ligand>
        <name>FMN</name>
        <dbReference type="ChEBI" id="CHEBI:58210"/>
    </ligand>
</feature>
<feature type="site" description="Interacts with tRNA; defines subfamily-specific binding signature" evidence="9">
    <location>
        <position position="198"/>
    </location>
</feature>
<dbReference type="GO" id="GO:0010181">
    <property type="term" value="F:FMN binding"/>
    <property type="evidence" value="ECO:0007669"/>
    <property type="project" value="UniProtKB-UniRule"/>
</dbReference>
<dbReference type="NCBIfam" id="TIGR00742">
    <property type="entry name" value="yjbN"/>
    <property type="match status" value="1"/>
</dbReference>
<dbReference type="Pfam" id="PF01207">
    <property type="entry name" value="Dus"/>
    <property type="match status" value="1"/>
</dbReference>
<keyword evidence="4 9" id="KW-0288">FMN</keyword>
<proteinExistence type="inferred from homology"/>
<organism evidence="14 15">
    <name type="scientific">Marinobacterium halophilum</name>
    <dbReference type="NCBI Taxonomy" id="267374"/>
    <lineage>
        <taxon>Bacteria</taxon>
        <taxon>Pseudomonadati</taxon>
        <taxon>Pseudomonadota</taxon>
        <taxon>Gammaproteobacteria</taxon>
        <taxon>Oceanospirillales</taxon>
        <taxon>Oceanospirillaceae</taxon>
        <taxon>Marinobacterium</taxon>
    </lineage>
</organism>
<dbReference type="AlphaFoldDB" id="A0A2P8EUY1"/>
<dbReference type="InterPro" id="IPR035587">
    <property type="entry name" value="DUS-like_FMN-bd"/>
</dbReference>
<dbReference type="PANTHER" id="PTHR42907">
    <property type="entry name" value="FMN-LINKED OXIDOREDUCTASES SUPERFAMILY PROTEIN"/>
    <property type="match status" value="1"/>
</dbReference>
<feature type="site" description="Interacts with tRNA" evidence="9">
    <location>
        <position position="201"/>
    </location>
</feature>
<dbReference type="Proteomes" id="UP000242133">
    <property type="component" value="Unassembled WGS sequence"/>
</dbReference>
<comment type="catalytic activity">
    <reaction evidence="9">
        <text>5,6-dihydrouridine(20) in tRNA + NADP(+) = uridine(20) in tRNA + NADPH + H(+)</text>
        <dbReference type="Rhea" id="RHEA:53336"/>
        <dbReference type="Rhea" id="RHEA-COMP:13533"/>
        <dbReference type="Rhea" id="RHEA-COMP:13534"/>
        <dbReference type="ChEBI" id="CHEBI:15378"/>
        <dbReference type="ChEBI" id="CHEBI:57783"/>
        <dbReference type="ChEBI" id="CHEBI:58349"/>
        <dbReference type="ChEBI" id="CHEBI:65315"/>
        <dbReference type="ChEBI" id="CHEBI:74443"/>
        <dbReference type="EC" id="1.3.1.91"/>
    </reaction>
</comment>
<evidence type="ECO:0000256" key="10">
    <source>
        <dbReference type="PIRNR" id="PIRNR006621"/>
    </source>
</evidence>
<dbReference type="PANTHER" id="PTHR42907:SF1">
    <property type="entry name" value="FMN-LINKED OXIDOREDUCTASES SUPERFAMILY PROTEIN"/>
    <property type="match status" value="1"/>
</dbReference>
<accession>A0A2P8EUY1</accession>
<keyword evidence="3 9" id="KW-0285">Flavoprotein</keyword>
<dbReference type="InterPro" id="IPR018517">
    <property type="entry name" value="tRNA_hU_synthase_CS"/>
</dbReference>
<comment type="catalytic activity">
    <reaction evidence="9">
        <text>5,6-dihydrouridine(20a) in tRNA + NAD(+) = uridine(20a) in tRNA + NADH + H(+)</text>
        <dbReference type="Rhea" id="RHEA:53348"/>
        <dbReference type="Rhea" id="RHEA-COMP:13535"/>
        <dbReference type="Rhea" id="RHEA-COMP:13536"/>
        <dbReference type="ChEBI" id="CHEBI:15378"/>
        <dbReference type="ChEBI" id="CHEBI:57540"/>
        <dbReference type="ChEBI" id="CHEBI:57945"/>
        <dbReference type="ChEBI" id="CHEBI:65315"/>
        <dbReference type="ChEBI" id="CHEBI:74443"/>
    </reaction>
</comment>
<keyword evidence="6 9" id="KW-0521">NADP</keyword>
<feature type="site" description="Interacts with tRNA" evidence="9">
    <location>
        <position position="112"/>
    </location>
</feature>
<dbReference type="SUPFAM" id="SSF51395">
    <property type="entry name" value="FMN-linked oxidoreductases"/>
    <property type="match status" value="1"/>
</dbReference>
<dbReference type="EC" id="1.3.1.91" evidence="9"/>
<feature type="binding site" evidence="9 12">
    <location>
        <begin position="226"/>
        <end position="228"/>
    </location>
    <ligand>
        <name>FMN</name>
        <dbReference type="ChEBI" id="CHEBI:58210"/>
    </ligand>
</feature>
<comment type="function">
    <text evidence="9">Catalyzes the synthesis of 5,6-dihydrouridine (D), a modified base found in the D-loop of most tRNAs, via the reduction of the C5-C6 double bond in target uridines. Specifically modifies U20 and U20a in tRNAs.</text>
</comment>
<dbReference type="PROSITE" id="PS01136">
    <property type="entry name" value="UPF0034"/>
    <property type="match status" value="1"/>
</dbReference>
<dbReference type="Gene3D" id="1.20.120.1460">
    <property type="match status" value="1"/>
</dbReference>
<comment type="catalytic activity">
    <reaction evidence="9">
        <text>5,6-dihydrouridine(20a) in tRNA + NADP(+) = uridine(20a) in tRNA + NADPH + H(+)</text>
        <dbReference type="Rhea" id="RHEA:53344"/>
        <dbReference type="Rhea" id="RHEA-COMP:13535"/>
        <dbReference type="Rhea" id="RHEA-COMP:13536"/>
        <dbReference type="ChEBI" id="CHEBI:15378"/>
        <dbReference type="ChEBI" id="CHEBI:57783"/>
        <dbReference type="ChEBI" id="CHEBI:58349"/>
        <dbReference type="ChEBI" id="CHEBI:65315"/>
        <dbReference type="ChEBI" id="CHEBI:74443"/>
    </reaction>
</comment>
<feature type="site" description="Interacts with tRNA; defines subfamily-specific binding signature" evidence="9">
    <location>
        <position position="318"/>
    </location>
</feature>
<dbReference type="GO" id="GO:0102264">
    <property type="term" value="F:tRNA-dihydrouridine20 synthase activity"/>
    <property type="evidence" value="ECO:0007669"/>
    <property type="project" value="UniProtKB-EC"/>
</dbReference>
<dbReference type="GO" id="GO:0050660">
    <property type="term" value="F:flavin adenine dinucleotide binding"/>
    <property type="evidence" value="ECO:0007669"/>
    <property type="project" value="InterPro"/>
</dbReference>
<evidence type="ECO:0000259" key="13">
    <source>
        <dbReference type="Pfam" id="PF01207"/>
    </source>
</evidence>
<evidence type="ECO:0000256" key="11">
    <source>
        <dbReference type="PIRSR" id="PIRSR006621-1"/>
    </source>
</evidence>
<keyword evidence="15" id="KW-1185">Reference proteome</keyword>
<evidence type="ECO:0000256" key="1">
    <source>
        <dbReference type="ARBA" id="ARBA00001917"/>
    </source>
</evidence>
<protein>
    <recommendedName>
        <fullName evidence="9">tRNA-dihydrouridine(20/20a) synthase</fullName>
        <ecNumber evidence="9">1.3.1.91</ecNumber>
    </recommendedName>
    <alternativeName>
        <fullName evidence="9">U20-specific dihydrouridine synthase</fullName>
        <shortName evidence="9">U20-specific Dus</shortName>
    </alternativeName>
    <alternativeName>
        <fullName evidence="9">tRNA-dihydrouridine synthase A</fullName>
    </alternativeName>
</protein>
<evidence type="ECO:0000256" key="7">
    <source>
        <dbReference type="ARBA" id="ARBA00022884"/>
    </source>
</evidence>
<keyword evidence="5 9" id="KW-0819">tRNA processing</keyword>
<comment type="similarity">
    <text evidence="9">Belongs to the Dus family. DusA subfamily.</text>
</comment>
<comment type="caution">
    <text evidence="14">The sequence shown here is derived from an EMBL/GenBank/DDBJ whole genome shotgun (WGS) entry which is preliminary data.</text>
</comment>
<evidence type="ECO:0000256" key="9">
    <source>
        <dbReference type="HAMAP-Rule" id="MF_02041"/>
    </source>
</evidence>
<evidence type="ECO:0000256" key="6">
    <source>
        <dbReference type="ARBA" id="ARBA00022857"/>
    </source>
</evidence>
<comment type="catalytic activity">
    <reaction evidence="9">
        <text>5,6-dihydrouridine(20) in tRNA + NAD(+) = uridine(20) in tRNA + NADH + H(+)</text>
        <dbReference type="Rhea" id="RHEA:53340"/>
        <dbReference type="Rhea" id="RHEA-COMP:13533"/>
        <dbReference type="Rhea" id="RHEA-COMP:13534"/>
        <dbReference type="ChEBI" id="CHEBI:15378"/>
        <dbReference type="ChEBI" id="CHEBI:57540"/>
        <dbReference type="ChEBI" id="CHEBI:57945"/>
        <dbReference type="ChEBI" id="CHEBI:65315"/>
        <dbReference type="ChEBI" id="CHEBI:74443"/>
        <dbReference type="EC" id="1.3.1.91"/>
    </reaction>
</comment>
<feature type="active site" description="Proton donor" evidence="9 11">
    <location>
        <position position="115"/>
    </location>
</feature>
<evidence type="ECO:0000256" key="12">
    <source>
        <dbReference type="PIRSR" id="PIRSR006621-2"/>
    </source>
</evidence>
<dbReference type="InterPro" id="IPR001269">
    <property type="entry name" value="DUS_fam"/>
</dbReference>
<name>A0A2P8EUY1_9GAMM</name>
<feature type="domain" description="DUS-like FMN-binding" evidence="13">
    <location>
        <begin position="30"/>
        <end position="330"/>
    </location>
</feature>
<dbReference type="GO" id="GO:0000049">
    <property type="term" value="F:tRNA binding"/>
    <property type="evidence" value="ECO:0007669"/>
    <property type="project" value="UniProtKB-UniRule"/>
</dbReference>
<dbReference type="Gene3D" id="3.20.20.70">
    <property type="entry name" value="Aldolase class I"/>
    <property type="match status" value="1"/>
</dbReference>
<dbReference type="InterPro" id="IPR004653">
    <property type="entry name" value="DusA"/>
</dbReference>
<evidence type="ECO:0000256" key="3">
    <source>
        <dbReference type="ARBA" id="ARBA00022630"/>
    </source>
</evidence>
<keyword evidence="8 9" id="KW-0560">Oxidoreductase</keyword>
<dbReference type="InterPro" id="IPR013785">
    <property type="entry name" value="Aldolase_TIM"/>
</dbReference>
<evidence type="ECO:0000256" key="2">
    <source>
        <dbReference type="ARBA" id="ARBA00022555"/>
    </source>
</evidence>
<sequence length="348" mass="38934">MNENHAVENTVKSGANAATTQDTVNRRFSVAPMMDWTTSDCRVFHRLMSRHTLLYTEMVTTGALIHGDAARHLDYHVSEHPIALQLGGSDPQALAHCARMAQEWGYDEVNLNVGCPSDRVQNNMIGACLMAHPQLVSECLAEMQAAVRIPVTVKHRLGIDDLDSFEHLHRFVEAVKDGGCTSFTIHARKAILAGLSPKENRDIPPLIYDHVYRIKQLFPELEIIINGGIKTLDECDTHLQHVDGVMIGREAYQNPWPLLSQVDTRYFGDDRTAPTRMETALAFIPYLEQRLAQGAPLYAVTKHLLGLFHGQRGGKQFRRYLSENGHQRGAAVDTFKAALALVTDHQNR</sequence>
<keyword evidence="2 9" id="KW-0820">tRNA-binding</keyword>
<dbReference type="EMBL" id="PYGI01000013">
    <property type="protein sequence ID" value="PSL13276.1"/>
    <property type="molecule type" value="Genomic_DNA"/>
</dbReference>
<gene>
    <name evidence="9" type="primary">dusA</name>
    <name evidence="14" type="ORF">CLV44_113114</name>
</gene>